<dbReference type="Pfam" id="PF00122">
    <property type="entry name" value="E1-E2_ATPase"/>
    <property type="match status" value="1"/>
</dbReference>
<evidence type="ECO:0000256" key="4">
    <source>
        <dbReference type="ARBA" id="ARBA00022967"/>
    </source>
</evidence>
<evidence type="ECO:0000256" key="7">
    <source>
        <dbReference type="SAM" id="MobiDB-lite"/>
    </source>
</evidence>
<dbReference type="GO" id="GO:0005507">
    <property type="term" value="F:copper ion binding"/>
    <property type="evidence" value="ECO:0007669"/>
    <property type="project" value="TreeGrafter"/>
</dbReference>
<evidence type="ECO:0000313" key="10">
    <source>
        <dbReference type="Proteomes" id="UP000321947"/>
    </source>
</evidence>
<keyword evidence="2" id="KW-0812">Transmembrane</keyword>
<dbReference type="Proteomes" id="UP000321947">
    <property type="component" value="Unassembled WGS sequence"/>
</dbReference>
<keyword evidence="5" id="KW-1133">Transmembrane helix</keyword>
<feature type="region of interest" description="Disordered" evidence="7">
    <location>
        <begin position="87"/>
        <end position="112"/>
    </location>
</feature>
<dbReference type="GO" id="GO:0016020">
    <property type="term" value="C:membrane"/>
    <property type="evidence" value="ECO:0007669"/>
    <property type="project" value="UniProtKB-SubCell"/>
</dbReference>
<dbReference type="PANTHER" id="PTHR43520">
    <property type="entry name" value="ATP7, ISOFORM B"/>
    <property type="match status" value="1"/>
</dbReference>
<dbReference type="EMBL" id="SSTD01000026">
    <property type="protein sequence ID" value="TYK31686.1"/>
    <property type="molecule type" value="Genomic_DNA"/>
</dbReference>
<dbReference type="SUPFAM" id="SSF81653">
    <property type="entry name" value="Calcium ATPase, transduction domain A"/>
    <property type="match status" value="1"/>
</dbReference>
<evidence type="ECO:0000259" key="8">
    <source>
        <dbReference type="Pfam" id="PF00122"/>
    </source>
</evidence>
<dbReference type="PANTHER" id="PTHR43520:SF22">
    <property type="entry name" value="COPPER-TRANSPORTING ATPASE PAA1, CHLOROPLASTIC"/>
    <property type="match status" value="1"/>
</dbReference>
<dbReference type="InterPro" id="IPR059000">
    <property type="entry name" value="ATPase_P-type_domA"/>
</dbReference>
<dbReference type="AlphaFoldDB" id="A0A5D3E7K9"/>
<gene>
    <name evidence="9" type="ORF">E5676_scaffold398G00520</name>
</gene>
<keyword evidence="3" id="KW-0479">Metal-binding</keyword>
<evidence type="ECO:0000256" key="3">
    <source>
        <dbReference type="ARBA" id="ARBA00022723"/>
    </source>
</evidence>
<protein>
    <submittedName>
        <fullName evidence="9">Copper-transporting ATPase PAA1</fullName>
    </submittedName>
</protein>
<dbReference type="GO" id="GO:0043682">
    <property type="term" value="F:P-type divalent copper transporter activity"/>
    <property type="evidence" value="ECO:0007669"/>
    <property type="project" value="TreeGrafter"/>
</dbReference>
<evidence type="ECO:0000256" key="5">
    <source>
        <dbReference type="ARBA" id="ARBA00022989"/>
    </source>
</evidence>
<dbReference type="GO" id="GO:0055070">
    <property type="term" value="P:copper ion homeostasis"/>
    <property type="evidence" value="ECO:0007669"/>
    <property type="project" value="TreeGrafter"/>
</dbReference>
<keyword evidence="6" id="KW-0472">Membrane</keyword>
<dbReference type="InterPro" id="IPR008250">
    <property type="entry name" value="ATPase_P-typ_transduc_dom_A_sf"/>
</dbReference>
<reference evidence="9 10" key="1">
    <citation type="submission" date="2019-08" db="EMBL/GenBank/DDBJ databases">
        <title>Draft genome sequences of two oriental melons (Cucumis melo L. var makuwa).</title>
        <authorList>
            <person name="Kwon S.-Y."/>
        </authorList>
    </citation>
    <scope>NUCLEOTIDE SEQUENCE [LARGE SCALE GENOMIC DNA]</scope>
    <source>
        <strain evidence="10">cv. Chang Bougi</strain>
        <tissue evidence="9">Leaf</tissue>
    </source>
</reference>
<keyword evidence="4" id="KW-1278">Translocase</keyword>
<sequence>MDSLFSATTRNIATCCVSKAFNPRLSEVVRPRCVQGGDRACRFSCISSYLGIYRTTRLSSSISPSLRTLQVVLPSLRRRLRCVSSSSVSFASDGGNGGLGGNSGGGGRGGDGGLGGEYGNKFVSGSAEEISSLFPSVIILDVGPQVSSASVNLTTETAVIWPVPEVKDSPHRVKQLGETLASHLTRCGFASSLRESGRDNIFMVFERKMEEKRNRLRESGRNLVFSWALCAVCLLGHISHFFGAKASWIHTCHTTQFHLSLCLFTLLGPGRQLIIDGMKSLVKGAPNMNTLVGLGALSSFSVSSLAALMPKLGWKAFFEEPVMLIAFVLLGRNLEQRAKIRAASDMTGLLSILPSKARLVVDGGTELSSTVEIPCSSLSVGDEVIVLPGDRIPADGIVKSGRSIVDESSFTGEPLPVTKLPGSQVAAGTINLNGTLTVEVHRHGGDSAMGDIIRLVEEAQSREAPVQRLADKVFLSPLFSYGFPV</sequence>
<evidence type="ECO:0000256" key="1">
    <source>
        <dbReference type="ARBA" id="ARBA00004370"/>
    </source>
</evidence>
<comment type="caution">
    <text evidence="9">The sequence shown here is derived from an EMBL/GenBank/DDBJ whole genome shotgun (WGS) entry which is preliminary data.</text>
</comment>
<dbReference type="Gene3D" id="2.70.150.10">
    <property type="entry name" value="Calcium-transporting ATPase, cytoplasmic transduction domain A"/>
    <property type="match status" value="1"/>
</dbReference>
<comment type="subcellular location">
    <subcellularLocation>
        <location evidence="1">Membrane</location>
    </subcellularLocation>
</comment>
<accession>A0A5D3E7K9</accession>
<evidence type="ECO:0000256" key="6">
    <source>
        <dbReference type="ARBA" id="ARBA00023136"/>
    </source>
</evidence>
<feature type="compositionally biased region" description="Gly residues" evidence="7">
    <location>
        <begin position="94"/>
        <end position="112"/>
    </location>
</feature>
<feature type="domain" description="P-type ATPase A" evidence="8">
    <location>
        <begin position="353"/>
        <end position="457"/>
    </location>
</feature>
<evidence type="ECO:0000256" key="2">
    <source>
        <dbReference type="ARBA" id="ARBA00022692"/>
    </source>
</evidence>
<evidence type="ECO:0000313" key="9">
    <source>
        <dbReference type="EMBL" id="TYK31686.1"/>
    </source>
</evidence>
<name>A0A5D3E7K9_CUCMM</name>
<dbReference type="FunFam" id="2.70.150.10:FF:000002">
    <property type="entry name" value="Copper-transporting ATPase 1, putative"/>
    <property type="match status" value="1"/>
</dbReference>
<proteinExistence type="predicted"/>
<organism evidence="9 10">
    <name type="scientific">Cucumis melo var. makuwa</name>
    <name type="common">Oriental melon</name>
    <dbReference type="NCBI Taxonomy" id="1194695"/>
    <lineage>
        <taxon>Eukaryota</taxon>
        <taxon>Viridiplantae</taxon>
        <taxon>Streptophyta</taxon>
        <taxon>Embryophyta</taxon>
        <taxon>Tracheophyta</taxon>
        <taxon>Spermatophyta</taxon>
        <taxon>Magnoliopsida</taxon>
        <taxon>eudicotyledons</taxon>
        <taxon>Gunneridae</taxon>
        <taxon>Pentapetalae</taxon>
        <taxon>rosids</taxon>
        <taxon>fabids</taxon>
        <taxon>Cucurbitales</taxon>
        <taxon>Cucurbitaceae</taxon>
        <taxon>Benincaseae</taxon>
        <taxon>Cucumis</taxon>
    </lineage>
</organism>